<feature type="coiled-coil region" evidence="4">
    <location>
        <begin position="5"/>
        <end position="47"/>
    </location>
</feature>
<dbReference type="GO" id="GO:0046961">
    <property type="term" value="F:proton-transporting ATPase activity, rotational mechanism"/>
    <property type="evidence" value="ECO:0007669"/>
    <property type="project" value="InterPro"/>
</dbReference>
<protein>
    <recommendedName>
        <fullName evidence="6">V-type proton ATPase subunit E</fullName>
    </recommendedName>
</protein>
<name>A0A6J4R209_9ACTN</name>
<keyword evidence="3" id="KW-0406">Ion transport</keyword>
<evidence type="ECO:0000256" key="3">
    <source>
        <dbReference type="ARBA" id="ARBA00023065"/>
    </source>
</evidence>
<dbReference type="GO" id="GO:0033178">
    <property type="term" value="C:proton-transporting two-sector ATPase complex, catalytic domain"/>
    <property type="evidence" value="ECO:0007669"/>
    <property type="project" value="InterPro"/>
</dbReference>
<dbReference type="Pfam" id="PF01991">
    <property type="entry name" value="vATP-synt_E"/>
    <property type="match status" value="1"/>
</dbReference>
<organism evidence="5">
    <name type="scientific">uncultured Rubrobacteraceae bacterium</name>
    <dbReference type="NCBI Taxonomy" id="349277"/>
    <lineage>
        <taxon>Bacteria</taxon>
        <taxon>Bacillati</taxon>
        <taxon>Actinomycetota</taxon>
        <taxon>Rubrobacteria</taxon>
        <taxon>Rubrobacterales</taxon>
        <taxon>Rubrobacteraceae</taxon>
        <taxon>environmental samples</taxon>
    </lineage>
</organism>
<evidence type="ECO:0000313" key="5">
    <source>
        <dbReference type="EMBL" id="CAA9460374.1"/>
    </source>
</evidence>
<dbReference type="InterPro" id="IPR038495">
    <property type="entry name" value="ATPase_E_C"/>
</dbReference>
<dbReference type="Gene3D" id="3.30.2320.30">
    <property type="entry name" value="ATP synthase, E subunit, C-terminal"/>
    <property type="match status" value="1"/>
</dbReference>
<accession>A0A6J4R209</accession>
<dbReference type="AlphaFoldDB" id="A0A6J4R209"/>
<dbReference type="SUPFAM" id="SSF160527">
    <property type="entry name" value="V-type ATPase subunit E-like"/>
    <property type="match status" value="1"/>
</dbReference>
<evidence type="ECO:0008006" key="6">
    <source>
        <dbReference type="Google" id="ProtNLM"/>
    </source>
</evidence>
<evidence type="ECO:0000256" key="2">
    <source>
        <dbReference type="ARBA" id="ARBA00022448"/>
    </source>
</evidence>
<dbReference type="Gene3D" id="1.20.5.620">
    <property type="entry name" value="F1F0 ATP synthase subunit B, membrane domain"/>
    <property type="match status" value="1"/>
</dbReference>
<gene>
    <name evidence="5" type="ORF">AVDCRST_MAG28-3207</name>
</gene>
<reference evidence="5" key="1">
    <citation type="submission" date="2020-02" db="EMBL/GenBank/DDBJ databases">
        <authorList>
            <person name="Meier V. D."/>
        </authorList>
    </citation>
    <scope>NUCLEOTIDE SEQUENCE</scope>
    <source>
        <strain evidence="5">AVDCRST_MAG28</strain>
    </source>
</reference>
<keyword evidence="2" id="KW-0813">Transport</keyword>
<keyword evidence="4" id="KW-0175">Coiled coil</keyword>
<comment type="similarity">
    <text evidence="1">Belongs to the V-ATPase E subunit family.</text>
</comment>
<dbReference type="EMBL" id="CADCVE010000077">
    <property type="protein sequence ID" value="CAA9460374.1"/>
    <property type="molecule type" value="Genomic_DNA"/>
</dbReference>
<evidence type="ECO:0000256" key="4">
    <source>
        <dbReference type="SAM" id="Coils"/>
    </source>
</evidence>
<dbReference type="InterPro" id="IPR002842">
    <property type="entry name" value="ATPase_V1_Esu"/>
</dbReference>
<sequence>MSPLNDLLAAIEAEAKEERARLEAESRAEAEVIMAEAQREAAAAREEILGPLEAEANSEAEHRTATTRLQGARLLREAREEAFGLLLAETSSSLAALRGEEAGYHATLRALLREGLAALPGARSLRVDPRDEALAAELLKELGAEYLALDPSLQTSGGLVLESGDGRTLRNTFEERLANAEPGLRLWYGRRLDSLLEERR</sequence>
<proteinExistence type="inferred from homology"/>
<evidence type="ECO:0000256" key="1">
    <source>
        <dbReference type="ARBA" id="ARBA00005901"/>
    </source>
</evidence>